<comment type="caution">
    <text evidence="2">The sequence shown here is derived from an EMBL/GenBank/DDBJ whole genome shotgun (WGS) entry which is preliminary data.</text>
</comment>
<dbReference type="Proteomes" id="UP001524460">
    <property type="component" value="Unassembled WGS sequence"/>
</dbReference>
<keyword evidence="1" id="KW-1133">Transmembrane helix</keyword>
<accession>A0ABT1N5W2</accession>
<protein>
    <submittedName>
        <fullName evidence="2">Uncharacterized protein</fullName>
    </submittedName>
</protein>
<feature type="transmembrane region" description="Helical" evidence="1">
    <location>
        <begin position="6"/>
        <end position="29"/>
    </location>
</feature>
<evidence type="ECO:0000313" key="2">
    <source>
        <dbReference type="EMBL" id="MCQ1060128.1"/>
    </source>
</evidence>
<name>A0ABT1N5W2_9GAMM</name>
<evidence type="ECO:0000256" key="1">
    <source>
        <dbReference type="SAM" id="Phobius"/>
    </source>
</evidence>
<gene>
    <name evidence="2" type="ORF">NHN17_18955</name>
</gene>
<sequence length="77" mass="9345">MVTFQTALQFLLDNAFLTAFWLFVAWILWKSKKSSKSHLNFKKPLNSKREQTLYQKFSYKMRPADHEDRVRGYIRKD</sequence>
<dbReference type="RefSeq" id="WP_255044214.1">
    <property type="nucleotide sequence ID" value="NZ_JANEYT010000057.1"/>
</dbReference>
<dbReference type="EMBL" id="JANEYT010000057">
    <property type="protein sequence ID" value="MCQ1060128.1"/>
    <property type="molecule type" value="Genomic_DNA"/>
</dbReference>
<organism evidence="2 3">
    <name type="scientific">Photobacterium pectinilyticum</name>
    <dbReference type="NCBI Taxonomy" id="2906793"/>
    <lineage>
        <taxon>Bacteria</taxon>
        <taxon>Pseudomonadati</taxon>
        <taxon>Pseudomonadota</taxon>
        <taxon>Gammaproteobacteria</taxon>
        <taxon>Vibrionales</taxon>
        <taxon>Vibrionaceae</taxon>
        <taxon>Photobacterium</taxon>
    </lineage>
</organism>
<keyword evidence="1" id="KW-0812">Transmembrane</keyword>
<proteinExistence type="predicted"/>
<reference evidence="2 3" key="1">
    <citation type="submission" date="2022-07" db="EMBL/GenBank/DDBJ databases">
        <title>Photobacterium pectinilyticum sp. nov., a marine bacterium isolated from surface seawater of Qingdao offshore.</title>
        <authorList>
            <person name="Wang X."/>
        </authorList>
    </citation>
    <scope>NUCLEOTIDE SEQUENCE [LARGE SCALE GENOMIC DNA]</scope>
    <source>
        <strain evidence="2 3">ZSDE20</strain>
    </source>
</reference>
<keyword evidence="3" id="KW-1185">Reference proteome</keyword>
<keyword evidence="1" id="KW-0472">Membrane</keyword>
<evidence type="ECO:0000313" key="3">
    <source>
        <dbReference type="Proteomes" id="UP001524460"/>
    </source>
</evidence>